<keyword evidence="1" id="KW-0238">DNA-binding</keyword>
<evidence type="ECO:0000256" key="1">
    <source>
        <dbReference type="ARBA" id="ARBA00023125"/>
    </source>
</evidence>
<protein>
    <submittedName>
        <fullName evidence="3">MerR family transcriptional regulator</fullName>
    </submittedName>
</protein>
<comment type="caution">
    <text evidence="3">The sequence shown here is derived from an EMBL/GenBank/DDBJ whole genome shotgun (WGS) entry which is preliminary data.</text>
</comment>
<sequence>MLTISRVAAYAGVTVRAIRHYHEIGLLPEPVRDRSGYRTYDAAAIVRLIRIHTLADAGVPLARVQELLDAGPDEFAAGVREIDKNLRAEIRRLRGTRQRLAGLAAGDRLALPRCVLDYLDRLRALGVDERQIEAERDGWILVAAQVPDQIDAVIAQKHEDLDNPDVVELYLLLNDALDWPPDDPRVVEIADIVERLMIRAVQSGEAGPDAITDSFATLLDAAMLESSPGAARLLAILEDRGWKGWTRIEKFPANRLDPAMTGDDA</sequence>
<proteinExistence type="predicted"/>
<evidence type="ECO:0000313" key="4">
    <source>
        <dbReference type="Proteomes" id="UP001602245"/>
    </source>
</evidence>
<dbReference type="Proteomes" id="UP001602245">
    <property type="component" value="Unassembled WGS sequence"/>
</dbReference>
<dbReference type="PANTHER" id="PTHR30204:SF93">
    <property type="entry name" value="HTH MERR-TYPE DOMAIN-CONTAINING PROTEIN"/>
    <property type="match status" value="1"/>
</dbReference>
<evidence type="ECO:0000259" key="2">
    <source>
        <dbReference type="PROSITE" id="PS50937"/>
    </source>
</evidence>
<name>A0ABW6W9X2_9ACTN</name>
<dbReference type="PROSITE" id="PS50937">
    <property type="entry name" value="HTH_MERR_2"/>
    <property type="match status" value="1"/>
</dbReference>
<dbReference type="SMART" id="SM00422">
    <property type="entry name" value="HTH_MERR"/>
    <property type="match status" value="1"/>
</dbReference>
<gene>
    <name evidence="3" type="ORF">ACFY35_11745</name>
</gene>
<dbReference type="Pfam" id="PF13411">
    <property type="entry name" value="MerR_1"/>
    <property type="match status" value="1"/>
</dbReference>
<dbReference type="RefSeq" id="WP_020510727.1">
    <property type="nucleotide sequence ID" value="NZ_JBIAZU010000002.1"/>
</dbReference>
<keyword evidence="4" id="KW-1185">Reference proteome</keyword>
<feature type="domain" description="HTH merR-type" evidence="2">
    <location>
        <begin position="1"/>
        <end position="70"/>
    </location>
</feature>
<organism evidence="3 4">
    <name type="scientific">Paractinoplanes globisporus</name>
    <dbReference type="NCBI Taxonomy" id="113565"/>
    <lineage>
        <taxon>Bacteria</taxon>
        <taxon>Bacillati</taxon>
        <taxon>Actinomycetota</taxon>
        <taxon>Actinomycetes</taxon>
        <taxon>Micromonosporales</taxon>
        <taxon>Micromonosporaceae</taxon>
        <taxon>Paractinoplanes</taxon>
    </lineage>
</organism>
<dbReference type="EMBL" id="JBIAZU010000002">
    <property type="protein sequence ID" value="MFF5290109.1"/>
    <property type="molecule type" value="Genomic_DNA"/>
</dbReference>
<dbReference type="PRINTS" id="PR00040">
    <property type="entry name" value="HTHMERR"/>
</dbReference>
<dbReference type="SUPFAM" id="SSF46955">
    <property type="entry name" value="Putative DNA-binding domain"/>
    <property type="match status" value="1"/>
</dbReference>
<dbReference type="InterPro" id="IPR009061">
    <property type="entry name" value="DNA-bd_dom_put_sf"/>
</dbReference>
<evidence type="ECO:0000313" key="3">
    <source>
        <dbReference type="EMBL" id="MFF5290109.1"/>
    </source>
</evidence>
<dbReference type="PANTHER" id="PTHR30204">
    <property type="entry name" value="REDOX-CYCLING DRUG-SENSING TRANSCRIPTIONAL ACTIVATOR SOXR"/>
    <property type="match status" value="1"/>
</dbReference>
<dbReference type="Gene3D" id="1.10.1660.10">
    <property type="match status" value="1"/>
</dbReference>
<reference evidence="3 4" key="1">
    <citation type="submission" date="2024-10" db="EMBL/GenBank/DDBJ databases">
        <title>The Natural Products Discovery Center: Release of the First 8490 Sequenced Strains for Exploring Actinobacteria Biosynthetic Diversity.</title>
        <authorList>
            <person name="Kalkreuter E."/>
            <person name="Kautsar S.A."/>
            <person name="Yang D."/>
            <person name="Bader C.D."/>
            <person name="Teijaro C.N."/>
            <person name="Fluegel L."/>
            <person name="Davis C.M."/>
            <person name="Simpson J.R."/>
            <person name="Lauterbach L."/>
            <person name="Steele A.D."/>
            <person name="Gui C."/>
            <person name="Meng S."/>
            <person name="Li G."/>
            <person name="Viehrig K."/>
            <person name="Ye F."/>
            <person name="Su P."/>
            <person name="Kiefer A.F."/>
            <person name="Nichols A."/>
            <person name="Cepeda A.J."/>
            <person name="Yan W."/>
            <person name="Fan B."/>
            <person name="Jiang Y."/>
            <person name="Adhikari A."/>
            <person name="Zheng C.-J."/>
            <person name="Schuster L."/>
            <person name="Cowan T.M."/>
            <person name="Smanski M.J."/>
            <person name="Chevrette M.G."/>
            <person name="De Carvalho L.P.S."/>
            <person name="Shen B."/>
        </authorList>
    </citation>
    <scope>NUCLEOTIDE SEQUENCE [LARGE SCALE GENOMIC DNA]</scope>
    <source>
        <strain evidence="3 4">NPDC000087</strain>
    </source>
</reference>
<dbReference type="InterPro" id="IPR000551">
    <property type="entry name" value="MerR-type_HTH_dom"/>
</dbReference>
<dbReference type="InterPro" id="IPR047057">
    <property type="entry name" value="MerR_fam"/>
</dbReference>
<dbReference type="CDD" id="cd00592">
    <property type="entry name" value="HTH_MerR-like"/>
    <property type="match status" value="1"/>
</dbReference>
<accession>A0ABW6W9X2</accession>